<feature type="region of interest" description="Disordered" evidence="1">
    <location>
        <begin position="50"/>
        <end position="88"/>
    </location>
</feature>
<feature type="compositionally biased region" description="Low complexity" evidence="1">
    <location>
        <begin position="72"/>
        <end position="82"/>
    </location>
</feature>
<feature type="compositionally biased region" description="Polar residues" evidence="1">
    <location>
        <begin position="574"/>
        <end position="587"/>
    </location>
</feature>
<evidence type="ECO:0000256" key="1">
    <source>
        <dbReference type="SAM" id="MobiDB-lite"/>
    </source>
</evidence>
<feature type="compositionally biased region" description="Polar residues" evidence="1">
    <location>
        <begin position="130"/>
        <end position="142"/>
    </location>
</feature>
<evidence type="ECO:0000313" key="2">
    <source>
        <dbReference type="EMBL" id="KAF2724694.1"/>
    </source>
</evidence>
<feature type="region of interest" description="Disordered" evidence="1">
    <location>
        <begin position="412"/>
        <end position="444"/>
    </location>
</feature>
<reference evidence="2" key="1">
    <citation type="journal article" date="2020" name="Stud. Mycol.">
        <title>101 Dothideomycetes genomes: a test case for predicting lifestyles and emergence of pathogens.</title>
        <authorList>
            <person name="Haridas S."/>
            <person name="Albert R."/>
            <person name="Binder M."/>
            <person name="Bloem J."/>
            <person name="Labutti K."/>
            <person name="Salamov A."/>
            <person name="Andreopoulos B."/>
            <person name="Baker S."/>
            <person name="Barry K."/>
            <person name="Bills G."/>
            <person name="Bluhm B."/>
            <person name="Cannon C."/>
            <person name="Castanera R."/>
            <person name="Culley D."/>
            <person name="Daum C."/>
            <person name="Ezra D."/>
            <person name="Gonzalez J."/>
            <person name="Henrissat B."/>
            <person name="Kuo A."/>
            <person name="Liang C."/>
            <person name="Lipzen A."/>
            <person name="Lutzoni F."/>
            <person name="Magnuson J."/>
            <person name="Mondo S."/>
            <person name="Nolan M."/>
            <person name="Ohm R."/>
            <person name="Pangilinan J."/>
            <person name="Park H.-J."/>
            <person name="Ramirez L."/>
            <person name="Alfaro M."/>
            <person name="Sun H."/>
            <person name="Tritt A."/>
            <person name="Yoshinaga Y."/>
            <person name="Zwiers L.-H."/>
            <person name="Turgeon B."/>
            <person name="Goodwin S."/>
            <person name="Spatafora J."/>
            <person name="Crous P."/>
            <person name="Grigoriev I."/>
        </authorList>
    </citation>
    <scope>NUCLEOTIDE SEQUENCE</scope>
    <source>
        <strain evidence="2">CBS 116435</strain>
    </source>
</reference>
<dbReference type="AlphaFoldDB" id="A0A9P4US69"/>
<name>A0A9P4US69_9PEZI</name>
<feature type="compositionally biased region" description="Basic and acidic residues" evidence="1">
    <location>
        <begin position="418"/>
        <end position="444"/>
    </location>
</feature>
<evidence type="ECO:0000313" key="3">
    <source>
        <dbReference type="Proteomes" id="UP000799441"/>
    </source>
</evidence>
<protein>
    <submittedName>
        <fullName evidence="2">Uncharacterized protein</fullName>
    </submittedName>
</protein>
<keyword evidence="3" id="KW-1185">Reference proteome</keyword>
<comment type="caution">
    <text evidence="2">The sequence shown here is derived from an EMBL/GenBank/DDBJ whole genome shotgun (WGS) entry which is preliminary data.</text>
</comment>
<dbReference type="Proteomes" id="UP000799441">
    <property type="component" value="Unassembled WGS sequence"/>
</dbReference>
<gene>
    <name evidence="2" type="ORF">K431DRAFT_281644</name>
</gene>
<dbReference type="OrthoDB" id="9977870at2759"/>
<dbReference type="EMBL" id="MU003770">
    <property type="protein sequence ID" value="KAF2724694.1"/>
    <property type="molecule type" value="Genomic_DNA"/>
</dbReference>
<accession>A0A9P4US69</accession>
<proteinExistence type="predicted"/>
<organism evidence="2 3">
    <name type="scientific">Polychaeton citri CBS 116435</name>
    <dbReference type="NCBI Taxonomy" id="1314669"/>
    <lineage>
        <taxon>Eukaryota</taxon>
        <taxon>Fungi</taxon>
        <taxon>Dikarya</taxon>
        <taxon>Ascomycota</taxon>
        <taxon>Pezizomycotina</taxon>
        <taxon>Dothideomycetes</taxon>
        <taxon>Dothideomycetidae</taxon>
        <taxon>Capnodiales</taxon>
        <taxon>Capnodiaceae</taxon>
        <taxon>Polychaeton</taxon>
    </lineage>
</organism>
<feature type="region of interest" description="Disordered" evidence="1">
    <location>
        <begin position="551"/>
        <end position="587"/>
    </location>
</feature>
<feature type="region of interest" description="Disordered" evidence="1">
    <location>
        <begin position="129"/>
        <end position="155"/>
    </location>
</feature>
<sequence length="587" mass="65961">MLDGLKEAPTTHDEHYARDVLALDESETEEALDEQLMAQAKELGLDLSGSPLAQLGKRESSKTLSSDYPRRSASISSKASQSTGLTSNFSDYSKDCHSGMTGGLWPRGSLSFRDYDAFVSRGKLDGRASMSFSPPTTPSGSVFSLPLSSPESSPKKHFRRIRGLSRLRLHKTDSSISLTDTCPHCPQNAASQRRAIHRLPCGHRLCTEGLRNTIKSATNSVYGAVPSCCGQPIPGSLVEHVTNQDEQAAMLNRLELWEERASLSMGSRRSSRAHPIAKPNPFYVMNRTVSDESRRSKLGQLPPAARKELDSIISAAWFQELREKQEGQRNRFIIWLGKWRSEQNAAHEQLRKDLRARHETAIEDLEDHHATALSEAEDKQVKAEADMRESHLKEKQDNATALKHMEAYCAGTYSTGEPHNRTVTDQDRTELDKTRRTRDQMDQKHASAINVLRGEQSRRIKLRAQRQEREVHDIRRRQRQEEVELDRECRGEVQKWGLAADDRKLRIELRWALQTRVLMKQRELHHGLSYDGIIPSLDWNVDPAELGHTGAGMGDAGAKDDAHEFGALLEPATRKTTQGSLDTVTSK</sequence>